<reference evidence="2 3" key="1">
    <citation type="journal article" date="2018" name="Sci. Rep.">
        <title>Genomic signatures of local adaptation to the degree of environmental predictability in rotifers.</title>
        <authorList>
            <person name="Franch-Gras L."/>
            <person name="Hahn C."/>
            <person name="Garcia-Roger E.M."/>
            <person name="Carmona M.J."/>
            <person name="Serra M."/>
            <person name="Gomez A."/>
        </authorList>
    </citation>
    <scope>NUCLEOTIDE SEQUENCE [LARGE SCALE GENOMIC DNA]</scope>
    <source>
        <strain evidence="2">HYR1</strain>
    </source>
</reference>
<proteinExistence type="predicted"/>
<keyword evidence="3" id="KW-1185">Reference proteome</keyword>
<evidence type="ECO:0000313" key="2">
    <source>
        <dbReference type="EMBL" id="RNA00200.1"/>
    </source>
</evidence>
<name>A0A3M7PMB4_BRAPC</name>
<evidence type="ECO:0000256" key="1">
    <source>
        <dbReference type="SAM" id="MobiDB-lite"/>
    </source>
</evidence>
<accession>A0A3M7PMB4</accession>
<feature type="region of interest" description="Disordered" evidence="1">
    <location>
        <begin position="68"/>
        <end position="93"/>
    </location>
</feature>
<gene>
    <name evidence="2" type="ORF">BpHYR1_046476</name>
</gene>
<evidence type="ECO:0000313" key="3">
    <source>
        <dbReference type="Proteomes" id="UP000276133"/>
    </source>
</evidence>
<organism evidence="2 3">
    <name type="scientific">Brachionus plicatilis</name>
    <name type="common">Marine rotifer</name>
    <name type="synonym">Brachionus muelleri</name>
    <dbReference type="NCBI Taxonomy" id="10195"/>
    <lineage>
        <taxon>Eukaryota</taxon>
        <taxon>Metazoa</taxon>
        <taxon>Spiralia</taxon>
        <taxon>Gnathifera</taxon>
        <taxon>Rotifera</taxon>
        <taxon>Eurotatoria</taxon>
        <taxon>Monogononta</taxon>
        <taxon>Pseudotrocha</taxon>
        <taxon>Ploima</taxon>
        <taxon>Brachionidae</taxon>
        <taxon>Brachionus</taxon>
    </lineage>
</organism>
<dbReference type="Proteomes" id="UP000276133">
    <property type="component" value="Unassembled WGS sequence"/>
</dbReference>
<comment type="caution">
    <text evidence="2">The sequence shown here is derived from an EMBL/GenBank/DDBJ whole genome shotgun (WGS) entry which is preliminary data.</text>
</comment>
<protein>
    <submittedName>
        <fullName evidence="2">Uncharacterized protein</fullName>
    </submittedName>
</protein>
<dbReference type="EMBL" id="REGN01009867">
    <property type="protein sequence ID" value="RNA00200.1"/>
    <property type="molecule type" value="Genomic_DNA"/>
</dbReference>
<sequence length="93" mass="10636">MDLFGYSIYRIIFVTKRGKCTEGKLLNGENAKVGKMLNGENAKVGKIMSSINQFYRMKQPLKETQLATQGPHLTPHWHSIAEEEENLDQKINK</sequence>
<dbReference type="AlphaFoldDB" id="A0A3M7PMB4"/>